<reference evidence="1 2" key="1">
    <citation type="journal article" date="2017" name="Curr. Biol.">
        <title>The Evolution of Venom by Co-option of Single-Copy Genes.</title>
        <authorList>
            <person name="Martinson E.O."/>
            <person name="Mrinalini"/>
            <person name="Kelkar Y.D."/>
            <person name="Chang C.H."/>
            <person name="Werren J.H."/>
        </authorList>
    </citation>
    <scope>NUCLEOTIDE SEQUENCE [LARGE SCALE GENOMIC DNA]</scope>
    <source>
        <strain evidence="1 2">Alberta</strain>
        <tissue evidence="1">Whole body</tissue>
    </source>
</reference>
<name>A0A232F958_9HYME</name>
<comment type="caution">
    <text evidence="1">The sequence shown here is derived from an EMBL/GenBank/DDBJ whole genome shotgun (WGS) entry which is preliminary data.</text>
</comment>
<protein>
    <submittedName>
        <fullName evidence="1">Uncharacterized protein</fullName>
    </submittedName>
</protein>
<dbReference type="AlphaFoldDB" id="A0A232F958"/>
<gene>
    <name evidence="1" type="ORF">TSAR_002512</name>
</gene>
<organism evidence="1 2">
    <name type="scientific">Trichomalopsis sarcophagae</name>
    <dbReference type="NCBI Taxonomy" id="543379"/>
    <lineage>
        <taxon>Eukaryota</taxon>
        <taxon>Metazoa</taxon>
        <taxon>Ecdysozoa</taxon>
        <taxon>Arthropoda</taxon>
        <taxon>Hexapoda</taxon>
        <taxon>Insecta</taxon>
        <taxon>Pterygota</taxon>
        <taxon>Neoptera</taxon>
        <taxon>Endopterygota</taxon>
        <taxon>Hymenoptera</taxon>
        <taxon>Apocrita</taxon>
        <taxon>Proctotrupomorpha</taxon>
        <taxon>Chalcidoidea</taxon>
        <taxon>Pteromalidae</taxon>
        <taxon>Pteromalinae</taxon>
        <taxon>Trichomalopsis</taxon>
    </lineage>
</organism>
<proteinExistence type="predicted"/>
<evidence type="ECO:0000313" key="2">
    <source>
        <dbReference type="Proteomes" id="UP000215335"/>
    </source>
</evidence>
<dbReference type="EMBL" id="NNAY01000648">
    <property type="protein sequence ID" value="OXU27195.1"/>
    <property type="molecule type" value="Genomic_DNA"/>
</dbReference>
<keyword evidence="2" id="KW-1185">Reference proteome</keyword>
<accession>A0A232F958</accession>
<dbReference type="Proteomes" id="UP000215335">
    <property type="component" value="Unassembled WGS sequence"/>
</dbReference>
<evidence type="ECO:0000313" key="1">
    <source>
        <dbReference type="EMBL" id="OXU27195.1"/>
    </source>
</evidence>
<sequence length="82" mass="9315">MNKETHNLLPQALQNLVRNVTDKSRQMVMGSDANGHFGSILSNNLIINNKDNATIFKNRIKEEMIDLTLSKNSDFITIINRT</sequence>